<dbReference type="SUPFAM" id="SSF56281">
    <property type="entry name" value="Metallo-hydrolase/oxidoreductase"/>
    <property type="match status" value="1"/>
</dbReference>
<comment type="similarity">
    <text evidence="1">Belongs to the metallo-beta-lactamase superfamily. Class-B beta-lactamase family.</text>
</comment>
<dbReference type="Gene3D" id="3.60.15.10">
    <property type="entry name" value="Ribonuclease Z/Hydroxyacylglutathione hydrolase-like"/>
    <property type="match status" value="1"/>
</dbReference>
<dbReference type="OrthoDB" id="420651at2"/>
<organism evidence="4 5">
    <name type="scientific">Marinicauda algicola</name>
    <dbReference type="NCBI Taxonomy" id="2029849"/>
    <lineage>
        <taxon>Bacteria</taxon>
        <taxon>Pseudomonadati</taxon>
        <taxon>Pseudomonadota</taxon>
        <taxon>Alphaproteobacteria</taxon>
        <taxon>Maricaulales</taxon>
        <taxon>Maricaulaceae</taxon>
        <taxon>Marinicauda</taxon>
    </lineage>
</organism>
<evidence type="ECO:0000313" key="5">
    <source>
        <dbReference type="Proteomes" id="UP000308054"/>
    </source>
</evidence>
<accession>A0A4S2H0U3</accession>
<dbReference type="GO" id="GO:0017001">
    <property type="term" value="P:antibiotic catabolic process"/>
    <property type="evidence" value="ECO:0007669"/>
    <property type="project" value="UniProtKB-ARBA"/>
</dbReference>
<dbReference type="InterPro" id="IPR036866">
    <property type="entry name" value="RibonucZ/Hydroxyglut_hydro"/>
</dbReference>
<dbReference type="Proteomes" id="UP000308054">
    <property type="component" value="Unassembled WGS sequence"/>
</dbReference>
<dbReference type="Pfam" id="PF00753">
    <property type="entry name" value="Lactamase_B"/>
    <property type="match status" value="1"/>
</dbReference>
<proteinExistence type="inferred from homology"/>
<dbReference type="RefSeq" id="WP_135995706.1">
    <property type="nucleotide sequence ID" value="NZ_CP071057.1"/>
</dbReference>
<feature type="signal peptide" evidence="2">
    <location>
        <begin position="1"/>
        <end position="19"/>
    </location>
</feature>
<dbReference type="EMBL" id="SRXW01000002">
    <property type="protein sequence ID" value="TGY89167.1"/>
    <property type="molecule type" value="Genomic_DNA"/>
</dbReference>
<dbReference type="GO" id="GO:0016787">
    <property type="term" value="F:hydrolase activity"/>
    <property type="evidence" value="ECO:0007669"/>
    <property type="project" value="UniProtKB-KW"/>
</dbReference>
<protein>
    <submittedName>
        <fullName evidence="4">MBL fold metallo-hydrolase</fullName>
    </submittedName>
</protein>
<dbReference type="PANTHER" id="PTHR42951">
    <property type="entry name" value="METALLO-BETA-LACTAMASE DOMAIN-CONTAINING"/>
    <property type="match status" value="1"/>
</dbReference>
<dbReference type="PANTHER" id="PTHR42951:SF4">
    <property type="entry name" value="ACYL-COENZYME A THIOESTERASE MBLAC2"/>
    <property type="match status" value="1"/>
</dbReference>
<dbReference type="SMART" id="SM00849">
    <property type="entry name" value="Lactamase_B"/>
    <property type="match status" value="1"/>
</dbReference>
<feature type="domain" description="Metallo-beta-lactamase" evidence="3">
    <location>
        <begin position="42"/>
        <end position="226"/>
    </location>
</feature>
<dbReference type="AlphaFoldDB" id="A0A4S2H0U3"/>
<evidence type="ECO:0000259" key="3">
    <source>
        <dbReference type="SMART" id="SM00849"/>
    </source>
</evidence>
<comment type="caution">
    <text evidence="4">The sequence shown here is derived from an EMBL/GenBank/DDBJ whole genome shotgun (WGS) entry which is preliminary data.</text>
</comment>
<dbReference type="InterPro" id="IPR050855">
    <property type="entry name" value="NDM-1-like"/>
</dbReference>
<gene>
    <name evidence="4" type="ORF">E5163_08575</name>
</gene>
<reference evidence="4 5" key="1">
    <citation type="journal article" date="2017" name="Int. J. Syst. Evol. Microbiol.">
        <title>Marinicauda algicola sp. nov., isolated from a marine red alga Rhodosorus marinus.</title>
        <authorList>
            <person name="Jeong S.E."/>
            <person name="Jeon S.H."/>
            <person name="Chun B.H."/>
            <person name="Kim D.W."/>
            <person name="Jeon C.O."/>
        </authorList>
    </citation>
    <scope>NUCLEOTIDE SEQUENCE [LARGE SCALE GENOMIC DNA]</scope>
    <source>
        <strain evidence="4 5">JCM 31718</strain>
    </source>
</reference>
<dbReference type="CDD" id="cd16282">
    <property type="entry name" value="metallo-hydrolase-like_MBL-fold"/>
    <property type="match status" value="1"/>
</dbReference>
<sequence length="298" mass="31803">MRILASAFALSFALPTALAQEEAAVTTTDLGHGIYELSTGRAGNVGLLVGEDGVFMIDTQMEDLAPLIDAAQKEVSGGREVDLVLNTHLHGDHVLGNAYFAGRGAVIMAHANVRPRLVEPVRVELVGRTPEPLSGAYLPSVNLDHGDFVTMNGVTARFHHAPAAHTDGDLFVHFEEADVIHAGDLLFSGLYPFIDLDNGGTVGGFIAGMQMIADLAGPDTVVIAGHGPLSTKADLEASIAMLSEARARVEALVAQGLDLQAIQDENPLADFHADWNWGFITTERMVWTLYRDITGETQ</sequence>
<evidence type="ECO:0000313" key="4">
    <source>
        <dbReference type="EMBL" id="TGY89167.1"/>
    </source>
</evidence>
<feature type="chain" id="PRO_5020304253" evidence="2">
    <location>
        <begin position="20"/>
        <end position="298"/>
    </location>
</feature>
<name>A0A4S2H0U3_9PROT</name>
<dbReference type="InterPro" id="IPR001279">
    <property type="entry name" value="Metallo-B-lactamas"/>
</dbReference>
<evidence type="ECO:0000256" key="2">
    <source>
        <dbReference type="SAM" id="SignalP"/>
    </source>
</evidence>
<keyword evidence="4" id="KW-0378">Hydrolase</keyword>
<keyword evidence="5" id="KW-1185">Reference proteome</keyword>
<evidence type="ECO:0000256" key="1">
    <source>
        <dbReference type="ARBA" id="ARBA00005250"/>
    </source>
</evidence>
<keyword evidence="2" id="KW-0732">Signal</keyword>